<dbReference type="CDD" id="cd23763">
    <property type="entry name" value="ASKHA_ATPase_ROK"/>
    <property type="match status" value="1"/>
</dbReference>
<dbReference type="SUPFAM" id="SSF53067">
    <property type="entry name" value="Actin-like ATPase domain"/>
    <property type="match status" value="1"/>
</dbReference>
<evidence type="ECO:0000313" key="2">
    <source>
        <dbReference type="EMBL" id="RGD86139.1"/>
    </source>
</evidence>
<comment type="similarity">
    <text evidence="1">Belongs to the ROK (NagC/XylR) family.</text>
</comment>
<evidence type="ECO:0000256" key="1">
    <source>
        <dbReference type="ARBA" id="ARBA00006479"/>
    </source>
</evidence>
<proteinExistence type="inferred from homology"/>
<evidence type="ECO:0000313" key="3">
    <source>
        <dbReference type="Proteomes" id="UP000261032"/>
    </source>
</evidence>
<dbReference type="EMBL" id="QUSL01000008">
    <property type="protein sequence ID" value="RGD86139.1"/>
    <property type="molecule type" value="Genomic_DNA"/>
</dbReference>
<dbReference type="RefSeq" id="WP_117581106.1">
    <property type="nucleotide sequence ID" value="NZ_QUSL01000008.1"/>
</dbReference>
<dbReference type="Gene3D" id="3.30.420.40">
    <property type="match status" value="2"/>
</dbReference>
<gene>
    <name evidence="2" type="ORF">DXB93_06995</name>
</gene>
<protein>
    <submittedName>
        <fullName evidence="2">ROK family protein</fullName>
    </submittedName>
</protein>
<dbReference type="InterPro" id="IPR000600">
    <property type="entry name" value="ROK"/>
</dbReference>
<dbReference type="Proteomes" id="UP000261032">
    <property type="component" value="Unassembled WGS sequence"/>
</dbReference>
<dbReference type="InterPro" id="IPR043129">
    <property type="entry name" value="ATPase_NBD"/>
</dbReference>
<sequence>MYYLGVDLGGTTIKAGLFDEQLQLLKMVQKNTGASLGADIVLKRIEKCLEILVLKNNLLFEQIDALGIGVPGLLNRNDGISLFSPNFNNWHNVKIKEWFEHKWLIPTVIDNDVRMHLYGELYFGAGKGFKNIILIAIGTDLGSGIVVDGHVLYGANDSVGEIGHMNMYRHGRACRCGSSGCLGRYVSAVGMINTFKEKDIDYMSIVNRWVNNCDEITAKMICQAYDLNDSIVVATLKETGEILGYGITNLINLFNPERIIIGGGVSNAGERLLASTREVAAIHALEIASNNCDLVVAELGEQAGMYGAAKYAKRKLIL</sequence>
<dbReference type="PANTHER" id="PTHR18964">
    <property type="entry name" value="ROK (REPRESSOR, ORF, KINASE) FAMILY"/>
    <property type="match status" value="1"/>
</dbReference>
<name>A0A3E3EEB6_9FIRM</name>
<reference evidence="2 3" key="1">
    <citation type="submission" date="2018-08" db="EMBL/GenBank/DDBJ databases">
        <title>A genome reference for cultivated species of the human gut microbiota.</title>
        <authorList>
            <person name="Zou Y."/>
            <person name="Xue W."/>
            <person name="Luo G."/>
        </authorList>
    </citation>
    <scope>NUCLEOTIDE SEQUENCE [LARGE SCALE GENOMIC DNA]</scope>
    <source>
        <strain evidence="2 3">OM06-4</strain>
    </source>
</reference>
<organism evidence="2 3">
    <name type="scientific">Thomasclavelia ramosa</name>
    <dbReference type="NCBI Taxonomy" id="1547"/>
    <lineage>
        <taxon>Bacteria</taxon>
        <taxon>Bacillati</taxon>
        <taxon>Bacillota</taxon>
        <taxon>Erysipelotrichia</taxon>
        <taxon>Erysipelotrichales</taxon>
        <taxon>Coprobacillaceae</taxon>
        <taxon>Thomasclavelia</taxon>
    </lineage>
</organism>
<dbReference type="Pfam" id="PF00480">
    <property type="entry name" value="ROK"/>
    <property type="match status" value="1"/>
</dbReference>
<dbReference type="AlphaFoldDB" id="A0A3E3EEB6"/>
<comment type="caution">
    <text evidence="2">The sequence shown here is derived from an EMBL/GenBank/DDBJ whole genome shotgun (WGS) entry which is preliminary data.</text>
</comment>
<dbReference type="PANTHER" id="PTHR18964:SF149">
    <property type="entry name" value="BIFUNCTIONAL UDP-N-ACETYLGLUCOSAMINE 2-EPIMERASE_N-ACETYLMANNOSAMINE KINASE"/>
    <property type="match status" value="1"/>
</dbReference>
<accession>A0A3E3EEB6</accession>